<dbReference type="PROSITE" id="PS50056">
    <property type="entry name" value="TYR_PHOSPHATASE_2"/>
    <property type="match status" value="1"/>
</dbReference>
<dbReference type="EMBL" id="JAYDYQ010002688">
    <property type="protein sequence ID" value="KAK4478024.1"/>
    <property type="molecule type" value="Genomic_DNA"/>
</dbReference>
<feature type="domain" description="Tyrosine specific protein phosphatases" evidence="2">
    <location>
        <begin position="102"/>
        <end position="161"/>
    </location>
</feature>
<evidence type="ECO:0000259" key="1">
    <source>
        <dbReference type="PROSITE" id="PS50054"/>
    </source>
</evidence>
<dbReference type="Pfam" id="PF00782">
    <property type="entry name" value="DSPc"/>
    <property type="match status" value="1"/>
</dbReference>
<dbReference type="CDD" id="cd14498">
    <property type="entry name" value="DSP"/>
    <property type="match status" value="1"/>
</dbReference>
<sequence>MENKNNTHVMSLAMDNGLYKERMAALLRITQATNFFKEDIIPCKIEEDLYLGSLGSANNKSALKSLNVTHILTVANSLPIAHPNDFKYKIIEVRDRSDVNLLPFFDECFAFIDEARTTGGAVLVHCFAGRSRSVTIIVAYLMFKNGMSLSEAMEHVKGKRPVVSPNSGFMLQLADYERYLRDGNENIELSTADIHEFVFQALDDSYDPICLGGDYFEIDLSGEKWKSRPPVKDMGNGTYTFSLQIHPDFAGEYNLTIILLFRHYEGLKYSPPRFAFDKVLRVLPIKFFKSSSELPYIRQCTKFDYDKDVWSGRWTRHGMNDSCLISNDGRYRCQEPDFPCEHPWCDGPLGVVESNGWIYSTHCSFKLFSSEEAWSSLNNRWIFWWGDSNHCDTIRNILHFVLDVKNISTDPRIFDMNITNPRNPSQMVRFTSIFNGHPNSTGNYQGLNSLTNVEYQELLKGYFSKSVVPDTVIMNSGLHDGVYWSNLRSFIKGADFGAKFWSEVMEGVTRRGLVPPEIIYRTTVATGGYARKMAFNPQKMEAFNGVVLDKLRQYGVLDRVIDDFDMTYPWHYDNRCNDGVHYGRAPSKTQWRDGQIGHQYFVDLMLGHVLMNALCVI</sequence>
<protein>
    <recommendedName>
        <fullName evidence="5">Protein-tyrosine-phosphatase</fullName>
    </recommendedName>
</protein>
<feature type="domain" description="Tyrosine-protein phosphatase" evidence="1">
    <location>
        <begin position="41"/>
        <end position="182"/>
    </location>
</feature>
<gene>
    <name evidence="3" type="ORF">RD792_017289</name>
</gene>
<evidence type="ECO:0000313" key="4">
    <source>
        <dbReference type="Proteomes" id="UP001291926"/>
    </source>
</evidence>
<reference evidence="3 4" key="1">
    <citation type="journal article" date="2023" name="bioRxiv">
        <title>Genome report: Whole genome sequence and annotation of Penstemon davidsonii.</title>
        <authorList>
            <person name="Ostevik K.L."/>
            <person name="Alabady M."/>
            <person name="Zhang M."/>
            <person name="Rausher M.D."/>
        </authorList>
    </citation>
    <scope>NUCLEOTIDE SEQUENCE [LARGE SCALE GENOMIC DNA]</scope>
    <source>
        <strain evidence="3">DNT005</strain>
        <tissue evidence="3">Whole leaf</tissue>
    </source>
</reference>
<dbReference type="PROSITE" id="PS50054">
    <property type="entry name" value="TYR_PHOSPHATASE_DUAL"/>
    <property type="match status" value="1"/>
</dbReference>
<dbReference type="InterPro" id="IPR020422">
    <property type="entry name" value="TYR_PHOSPHATASE_DUAL_dom"/>
</dbReference>
<dbReference type="Gene3D" id="3.90.190.10">
    <property type="entry name" value="Protein tyrosine phosphatase superfamily"/>
    <property type="match status" value="1"/>
</dbReference>
<dbReference type="InterPro" id="IPR000387">
    <property type="entry name" value="Tyr_Pase_dom"/>
</dbReference>
<dbReference type="InterPro" id="IPR029021">
    <property type="entry name" value="Prot-tyrosine_phosphatase-like"/>
</dbReference>
<dbReference type="PANTHER" id="PTHR35124">
    <property type="entry name" value="CYTOCHROME P450 FAMILY PROTEIN"/>
    <property type="match status" value="1"/>
</dbReference>
<dbReference type="SUPFAM" id="SSF52799">
    <property type="entry name" value="(Phosphotyrosine protein) phosphatases II"/>
    <property type="match status" value="1"/>
</dbReference>
<evidence type="ECO:0008006" key="5">
    <source>
        <dbReference type="Google" id="ProtNLM"/>
    </source>
</evidence>
<dbReference type="PANTHER" id="PTHR35124:SF1">
    <property type="entry name" value="CYTOCHROME P450 FAMILY PROTEIN"/>
    <property type="match status" value="1"/>
</dbReference>
<keyword evidence="4" id="KW-1185">Reference proteome</keyword>
<name>A0ABR0CLN7_9LAMI</name>
<evidence type="ECO:0000313" key="3">
    <source>
        <dbReference type="EMBL" id="KAK4478024.1"/>
    </source>
</evidence>
<evidence type="ECO:0000259" key="2">
    <source>
        <dbReference type="PROSITE" id="PS50056"/>
    </source>
</evidence>
<organism evidence="3 4">
    <name type="scientific">Penstemon davidsonii</name>
    <dbReference type="NCBI Taxonomy" id="160366"/>
    <lineage>
        <taxon>Eukaryota</taxon>
        <taxon>Viridiplantae</taxon>
        <taxon>Streptophyta</taxon>
        <taxon>Embryophyta</taxon>
        <taxon>Tracheophyta</taxon>
        <taxon>Spermatophyta</taxon>
        <taxon>Magnoliopsida</taxon>
        <taxon>eudicotyledons</taxon>
        <taxon>Gunneridae</taxon>
        <taxon>Pentapetalae</taxon>
        <taxon>asterids</taxon>
        <taxon>lamiids</taxon>
        <taxon>Lamiales</taxon>
        <taxon>Plantaginaceae</taxon>
        <taxon>Cheloneae</taxon>
        <taxon>Penstemon</taxon>
    </lineage>
</organism>
<dbReference type="Proteomes" id="UP001291926">
    <property type="component" value="Unassembled WGS sequence"/>
</dbReference>
<proteinExistence type="predicted"/>
<dbReference type="SMART" id="SM00195">
    <property type="entry name" value="DSPc"/>
    <property type="match status" value="1"/>
</dbReference>
<accession>A0ABR0CLN7</accession>
<dbReference type="InterPro" id="IPR000340">
    <property type="entry name" value="Dual-sp_phosphatase_cat-dom"/>
</dbReference>
<comment type="caution">
    <text evidence="3">The sequence shown here is derived from an EMBL/GenBank/DDBJ whole genome shotgun (WGS) entry which is preliminary data.</text>
</comment>